<keyword evidence="3" id="KW-1185">Reference proteome</keyword>
<dbReference type="Proteomes" id="UP000270673">
    <property type="component" value="Chromosome"/>
</dbReference>
<sequence length="457" mass="52611">MKKYIYLIFLSCLGWIGCSNDDNGNFDVEIDENMFSFIPTEGGAVMHYSLADRRINKVKAEYTDEYGASVYKVADYAVDTLMLDGFNQACENVPVKVSFLDKNEQESKVMHFTFNTRPSALYTFFDKVEVNSYWNGFQVVCNLEGRTEGSASVYFVGTNPTTKLQDTIFLENFRLASGRSVKAYSLDDSQQQEDYTVMITTEDNRQRIARKQVWTGVKGAVRSLIPNTNFELFDPFNKSREMPRSTDSWHPGALGKAYLFDGDVKGTQALEYFRRGYATPPFTFMAGPNALNRPGNDVYFVLDIKEPAVVGEMRLYMRIQEQNGAVNQDFDNDYYTKLPCNVQVYAWIGNGDYHPSTNPGTAADWELIGNFEQDPNIEEAERWYVNKEKVRDECNTLAELAALDAHYLSIPFPFEEREYRFLKIQFNETYVNTLNPDYYHNRNNNVTFHELEIYGVK</sequence>
<protein>
    <submittedName>
        <fullName evidence="2">DUF4959 domain-containing protein</fullName>
    </submittedName>
</protein>
<dbReference type="EMBL" id="CP032819">
    <property type="protein sequence ID" value="AZS32050.1"/>
    <property type="molecule type" value="Genomic_DNA"/>
</dbReference>
<dbReference type="OrthoDB" id="1094550at2"/>
<feature type="domain" description="DUF4959" evidence="1">
    <location>
        <begin position="37"/>
        <end position="115"/>
    </location>
</feature>
<reference evidence="2 3" key="1">
    <citation type="submission" date="2018-10" db="EMBL/GenBank/DDBJ databases">
        <title>Butyricimonas faecalis sp. nov., isolated from human faeces and emended description of the genus Butyricimonas.</title>
        <authorList>
            <person name="Le Roy T."/>
            <person name="Van der Smissen P."/>
            <person name="Paquot A."/>
            <person name="Delzenne N."/>
            <person name="Muccioli G."/>
            <person name="Collet J.-F."/>
            <person name="Cani P.D."/>
        </authorList>
    </citation>
    <scope>NUCLEOTIDE SEQUENCE [LARGE SCALE GENOMIC DNA]</scope>
    <source>
        <strain evidence="2 3">H184</strain>
    </source>
</reference>
<dbReference type="AlphaFoldDB" id="A0A3Q9IRK7"/>
<proteinExistence type="predicted"/>
<dbReference type="RefSeq" id="WP_106625122.1">
    <property type="nucleotide sequence ID" value="NZ_CP032819.1"/>
</dbReference>
<gene>
    <name evidence="2" type="ORF">D8S85_14315</name>
</gene>
<evidence type="ECO:0000313" key="2">
    <source>
        <dbReference type="EMBL" id="AZS32050.1"/>
    </source>
</evidence>
<dbReference type="KEGG" id="buy:D8S85_14315"/>
<dbReference type="PROSITE" id="PS51257">
    <property type="entry name" value="PROKAR_LIPOPROTEIN"/>
    <property type="match status" value="1"/>
</dbReference>
<accession>A0A3Q9IRK7</accession>
<evidence type="ECO:0000313" key="3">
    <source>
        <dbReference type="Proteomes" id="UP000270673"/>
    </source>
</evidence>
<name>A0A3Q9IRK7_9BACT</name>
<evidence type="ECO:0000259" key="1">
    <source>
        <dbReference type="Pfam" id="PF16323"/>
    </source>
</evidence>
<organism evidence="2 3">
    <name type="scientific">Butyricimonas faecalis</name>
    <dbReference type="NCBI Taxonomy" id="2093856"/>
    <lineage>
        <taxon>Bacteria</taxon>
        <taxon>Pseudomonadati</taxon>
        <taxon>Bacteroidota</taxon>
        <taxon>Bacteroidia</taxon>
        <taxon>Bacteroidales</taxon>
        <taxon>Odoribacteraceae</taxon>
        <taxon>Butyricimonas</taxon>
    </lineage>
</organism>
<dbReference type="Pfam" id="PF16323">
    <property type="entry name" value="DUF4959"/>
    <property type="match status" value="1"/>
</dbReference>
<dbReference type="InterPro" id="IPR032527">
    <property type="entry name" value="DUF4959"/>
</dbReference>